<dbReference type="PANTHER" id="PTHR43669:SF3">
    <property type="entry name" value="ALCOHOL DEHYDROGENASE, PUTATIVE (AFU_ORTHOLOGUE AFUA_3G03445)-RELATED"/>
    <property type="match status" value="1"/>
</dbReference>
<keyword evidence="2" id="KW-0560">Oxidoreductase</keyword>
<evidence type="ECO:0000256" key="1">
    <source>
        <dbReference type="ARBA" id="ARBA00006484"/>
    </source>
</evidence>
<dbReference type="InterPro" id="IPR036291">
    <property type="entry name" value="NAD(P)-bd_dom_sf"/>
</dbReference>
<sequence length="281" mass="29248">MGDRETSRVAPQPIRGSRVVVTGAAGGIGRALAERFVTEGARVVVADRAQGPLTATADELGVVAVSGDLATEVGVAGLVEAAVAELGGIDVWCGNAGIGLGQGIDAPDRLWQLAWDVNVQSHVRAARHLLPLWLEQGHGRLVVTASAAGLLTMLGDAPYSVTKHAAVSLVEWLAATYGDNGIVAQAVCPEGVRTALYEAAGPLQPLLDLDGTLEPADVAEAVVATWAEAPLLVLPHPEVARHYAHKAAAPDVWIAQMRHLQRRIPTPAYVGSPVVVGEVER</sequence>
<dbReference type="PRINTS" id="PR00081">
    <property type="entry name" value="GDHRDH"/>
</dbReference>
<evidence type="ECO:0000256" key="2">
    <source>
        <dbReference type="ARBA" id="ARBA00023002"/>
    </source>
</evidence>
<dbReference type="SUPFAM" id="SSF51735">
    <property type="entry name" value="NAD(P)-binding Rossmann-fold domains"/>
    <property type="match status" value="1"/>
</dbReference>
<dbReference type="InterPro" id="IPR002347">
    <property type="entry name" value="SDR_fam"/>
</dbReference>
<accession>A0ABQ6HTI1</accession>
<dbReference type="EMBL" id="BSUJ01000001">
    <property type="protein sequence ID" value="GMA21836.1"/>
    <property type="molecule type" value="Genomic_DNA"/>
</dbReference>
<protein>
    <submittedName>
        <fullName evidence="3">Dehydrogenase</fullName>
    </submittedName>
</protein>
<dbReference type="Pfam" id="PF00106">
    <property type="entry name" value="adh_short"/>
    <property type="match status" value="1"/>
</dbReference>
<evidence type="ECO:0000313" key="3">
    <source>
        <dbReference type="EMBL" id="GMA21836.1"/>
    </source>
</evidence>
<organism evidence="3 4">
    <name type="scientific">Arsenicicoccus piscis</name>
    <dbReference type="NCBI Taxonomy" id="673954"/>
    <lineage>
        <taxon>Bacteria</taxon>
        <taxon>Bacillati</taxon>
        <taxon>Actinomycetota</taxon>
        <taxon>Actinomycetes</taxon>
        <taxon>Micrococcales</taxon>
        <taxon>Intrasporangiaceae</taxon>
        <taxon>Arsenicicoccus</taxon>
    </lineage>
</organism>
<dbReference type="PROSITE" id="PS00061">
    <property type="entry name" value="ADH_SHORT"/>
    <property type="match status" value="1"/>
</dbReference>
<dbReference type="PANTHER" id="PTHR43669">
    <property type="entry name" value="5-KETO-D-GLUCONATE 5-REDUCTASE"/>
    <property type="match status" value="1"/>
</dbReference>
<comment type="similarity">
    <text evidence="1">Belongs to the short-chain dehydrogenases/reductases (SDR) family.</text>
</comment>
<dbReference type="Proteomes" id="UP001157109">
    <property type="component" value="Unassembled WGS sequence"/>
</dbReference>
<dbReference type="Gene3D" id="3.40.50.720">
    <property type="entry name" value="NAD(P)-binding Rossmann-like Domain"/>
    <property type="match status" value="1"/>
</dbReference>
<comment type="caution">
    <text evidence="3">The sequence shown here is derived from an EMBL/GenBank/DDBJ whole genome shotgun (WGS) entry which is preliminary data.</text>
</comment>
<keyword evidence="4" id="KW-1185">Reference proteome</keyword>
<dbReference type="CDD" id="cd05233">
    <property type="entry name" value="SDR_c"/>
    <property type="match status" value="1"/>
</dbReference>
<name>A0ABQ6HTI1_9MICO</name>
<gene>
    <name evidence="3" type="ORF">GCM10025862_38570</name>
</gene>
<evidence type="ECO:0000313" key="4">
    <source>
        <dbReference type="Proteomes" id="UP001157109"/>
    </source>
</evidence>
<proteinExistence type="inferred from homology"/>
<dbReference type="InterPro" id="IPR020904">
    <property type="entry name" value="Sc_DH/Rdtase_CS"/>
</dbReference>
<reference evidence="4" key="1">
    <citation type="journal article" date="2019" name="Int. J. Syst. Evol. Microbiol.">
        <title>The Global Catalogue of Microorganisms (GCM) 10K type strain sequencing project: providing services to taxonomists for standard genome sequencing and annotation.</title>
        <authorList>
            <consortium name="The Broad Institute Genomics Platform"/>
            <consortium name="The Broad Institute Genome Sequencing Center for Infectious Disease"/>
            <person name="Wu L."/>
            <person name="Ma J."/>
        </authorList>
    </citation>
    <scope>NUCLEOTIDE SEQUENCE [LARGE SCALE GENOMIC DNA]</scope>
    <source>
        <strain evidence="4">NBRC 105830</strain>
    </source>
</reference>